<comment type="caution">
    <text evidence="11">The sequence shown here is derived from an EMBL/GenBank/DDBJ whole genome shotgun (WGS) entry which is preliminary data.</text>
</comment>
<keyword evidence="5" id="KW-0119">Carbohydrate metabolism</keyword>
<proteinExistence type="inferred from homology"/>
<evidence type="ECO:0000256" key="6">
    <source>
        <dbReference type="ARBA" id="ARBA00023295"/>
    </source>
</evidence>
<dbReference type="PROSITE" id="PS00018">
    <property type="entry name" value="EF_HAND_1"/>
    <property type="match status" value="1"/>
</dbReference>
<dbReference type="CDD" id="cd14254">
    <property type="entry name" value="Dockerin_II"/>
    <property type="match status" value="1"/>
</dbReference>
<evidence type="ECO:0000256" key="3">
    <source>
        <dbReference type="ARBA" id="ARBA00022801"/>
    </source>
</evidence>
<dbReference type="Pfam" id="PF00404">
    <property type="entry name" value="Dockerin_1"/>
    <property type="match status" value="1"/>
</dbReference>
<keyword evidence="4" id="KW-0136">Cellulose degradation</keyword>
<dbReference type="EMBL" id="LGTC01000001">
    <property type="protein sequence ID" value="KNY30231.1"/>
    <property type="molecule type" value="Genomic_DNA"/>
</dbReference>
<dbReference type="RefSeq" id="WP_050753911.1">
    <property type="nucleotide sequence ID" value="NZ_JQKC01000038.1"/>
</dbReference>
<evidence type="ECO:0000313" key="11">
    <source>
        <dbReference type="EMBL" id="KNY30231.1"/>
    </source>
</evidence>
<dbReference type="InterPro" id="IPR018247">
    <property type="entry name" value="EF_Hand_1_Ca_BS"/>
</dbReference>
<evidence type="ECO:0000256" key="7">
    <source>
        <dbReference type="ARBA" id="ARBA00023326"/>
    </source>
</evidence>
<evidence type="ECO:0000256" key="1">
    <source>
        <dbReference type="ARBA" id="ARBA00000966"/>
    </source>
</evidence>
<comment type="similarity">
    <text evidence="8">Belongs to the glycosyl hydrolase 5 (cellulase A) family.</text>
</comment>
<dbReference type="eggNOG" id="COG2730">
    <property type="taxonomic scope" value="Bacteria"/>
</dbReference>
<feature type="compositionally biased region" description="Low complexity" evidence="9">
    <location>
        <begin position="339"/>
        <end position="368"/>
    </location>
</feature>
<dbReference type="AlphaFoldDB" id="A0A0L6JWL1"/>
<evidence type="ECO:0000256" key="4">
    <source>
        <dbReference type="ARBA" id="ARBA00023001"/>
    </source>
</evidence>
<dbReference type="Pfam" id="PF00150">
    <property type="entry name" value="Cellulase"/>
    <property type="match status" value="1"/>
</dbReference>
<evidence type="ECO:0000256" key="8">
    <source>
        <dbReference type="RuleBase" id="RU361153"/>
    </source>
</evidence>
<evidence type="ECO:0000256" key="5">
    <source>
        <dbReference type="ARBA" id="ARBA00023277"/>
    </source>
</evidence>
<keyword evidence="3 8" id="KW-0378">Hydrolase</keyword>
<evidence type="ECO:0000313" key="12">
    <source>
        <dbReference type="Proteomes" id="UP000036923"/>
    </source>
</evidence>
<feature type="region of interest" description="Disordered" evidence="9">
    <location>
        <begin position="339"/>
        <end position="376"/>
    </location>
</feature>
<dbReference type="Gene3D" id="3.20.20.80">
    <property type="entry name" value="Glycosidases"/>
    <property type="match status" value="1"/>
</dbReference>
<dbReference type="InterPro" id="IPR002105">
    <property type="entry name" value="Dockerin_1_rpt"/>
</dbReference>
<dbReference type="STRING" id="398512.Bccel_5508"/>
<dbReference type="InterPro" id="IPR018087">
    <property type="entry name" value="Glyco_hydro_5_CS"/>
</dbReference>
<dbReference type="PANTHER" id="PTHR34142:SF1">
    <property type="entry name" value="GLYCOSIDE HYDROLASE FAMILY 5 DOMAIN-CONTAINING PROTEIN"/>
    <property type="match status" value="1"/>
</dbReference>
<dbReference type="PROSITE" id="PS00659">
    <property type="entry name" value="GLYCOSYL_HYDROL_F5"/>
    <property type="match status" value="1"/>
</dbReference>
<comment type="catalytic activity">
    <reaction evidence="1">
        <text>Endohydrolysis of (1-&gt;4)-beta-D-glucosidic linkages in cellulose, lichenin and cereal beta-D-glucans.</text>
        <dbReference type="EC" id="3.2.1.4"/>
    </reaction>
</comment>
<evidence type="ECO:0000259" key="10">
    <source>
        <dbReference type="Pfam" id="PF00150"/>
    </source>
</evidence>
<evidence type="ECO:0000256" key="9">
    <source>
        <dbReference type="SAM" id="MobiDB-lite"/>
    </source>
</evidence>
<evidence type="ECO:0000256" key="2">
    <source>
        <dbReference type="ARBA" id="ARBA00012601"/>
    </source>
</evidence>
<dbReference type="SUPFAM" id="SSF51445">
    <property type="entry name" value="(Trans)glycosidases"/>
    <property type="match status" value="1"/>
</dbReference>
<accession>A0A0L6JWL1</accession>
<sequence length="438" mass="47610" precursor="true">MKKGKGFRKCGLSLLLVMTLITSALIAAIPMRVSAGGDVVSGNGRLKVVGTQLCNEAGQPIQLKGVSSAGLQYYGEYMNINSIKWLRDDWGITVIRAAMYTAEKGYITNTSYKEKVKEIVNAATELGIYVIIDWHILSDGDPNMYKTQAKEFFAEMSSLYKDHKNVIYEICNEPNKVQWSSSIKPYANEVIPVIRANDPESVILVGTGTWSQDVDQAANDPLNFKNIQYVCHFYAGTHGQYLRDKINTALSKGCGVFVSEWGTSLASGTGGVFVNETKTWIDFLNSKKISWVNWSLCTKAETSAILNAGASTQGGWNSNNLTQSGNLVKSLMGGGIPSTIPSNTPTPTNTPTKIPTITPTVTPTRVPTNTPPPSSNAVVEDINGDKAVNMADAILIAGCFNATTTSNKYNTKCDLNNDGVINMTDVIMLAVKFNYTYR</sequence>
<dbReference type="PANTHER" id="PTHR34142">
    <property type="entry name" value="ENDO-BETA-1,4-GLUCANASE A"/>
    <property type="match status" value="1"/>
</dbReference>
<dbReference type="InterPro" id="IPR001547">
    <property type="entry name" value="Glyco_hydro_5"/>
</dbReference>
<keyword evidence="12" id="KW-1185">Reference proteome</keyword>
<dbReference type="EC" id="3.2.1.4" evidence="2"/>
<keyword evidence="6 8" id="KW-0326">Glycosidase</keyword>
<dbReference type="GO" id="GO:0030245">
    <property type="term" value="P:cellulose catabolic process"/>
    <property type="evidence" value="ECO:0007669"/>
    <property type="project" value="UniProtKB-KW"/>
</dbReference>
<dbReference type="OrthoDB" id="154460at2"/>
<dbReference type="InterPro" id="IPR017853">
    <property type="entry name" value="GH"/>
</dbReference>
<dbReference type="GO" id="GO:0008810">
    <property type="term" value="F:cellulase activity"/>
    <property type="evidence" value="ECO:0007669"/>
    <property type="project" value="UniProtKB-EC"/>
</dbReference>
<reference evidence="12" key="1">
    <citation type="submission" date="2015-07" db="EMBL/GenBank/DDBJ databases">
        <title>Near-Complete Genome Sequence of the Cellulolytic Bacterium Bacteroides (Pseudobacteroides) cellulosolvens ATCC 35603.</title>
        <authorList>
            <person name="Dassa B."/>
            <person name="Utturkar S.M."/>
            <person name="Klingeman D.M."/>
            <person name="Hurt R.A."/>
            <person name="Keller M."/>
            <person name="Xu J."/>
            <person name="Reddy Y.H.K."/>
            <person name="Borovok I."/>
            <person name="Grinberg I.R."/>
            <person name="Lamed R."/>
            <person name="Zhivin O."/>
            <person name="Bayer E.A."/>
            <person name="Brown S.D."/>
        </authorList>
    </citation>
    <scope>NUCLEOTIDE SEQUENCE [LARGE SCALE GENOMIC DNA]</scope>
    <source>
        <strain evidence="12">DSM 2933</strain>
    </source>
</reference>
<name>A0A0L6JWL1_9FIRM</name>
<dbReference type="Gene3D" id="2.60.40.4130">
    <property type="match status" value="1"/>
</dbReference>
<keyword evidence="7" id="KW-0624">Polysaccharide degradation</keyword>
<organism evidence="11 12">
    <name type="scientific">Pseudobacteroides cellulosolvens ATCC 35603 = DSM 2933</name>
    <dbReference type="NCBI Taxonomy" id="398512"/>
    <lineage>
        <taxon>Bacteria</taxon>
        <taxon>Bacillati</taxon>
        <taxon>Bacillota</taxon>
        <taxon>Clostridia</taxon>
        <taxon>Eubacteriales</taxon>
        <taxon>Oscillospiraceae</taxon>
        <taxon>Pseudobacteroides</taxon>
    </lineage>
</organism>
<feature type="domain" description="Glycoside hydrolase family 5" evidence="10">
    <location>
        <begin position="54"/>
        <end position="299"/>
    </location>
</feature>
<dbReference type="Proteomes" id="UP000036923">
    <property type="component" value="Unassembled WGS sequence"/>
</dbReference>
<protein>
    <recommendedName>
        <fullName evidence="2">cellulase</fullName>
        <ecNumber evidence="2">3.2.1.4</ecNumber>
    </recommendedName>
</protein>
<dbReference type="PATRIC" id="fig|398512.5.peg.5780"/>
<gene>
    <name evidence="11" type="ORF">Bccel_5508</name>
</gene>
<dbReference type="InterPro" id="IPR036439">
    <property type="entry name" value="Dockerin_dom_sf"/>
</dbReference>
<dbReference type="SUPFAM" id="SSF63446">
    <property type="entry name" value="Type I dockerin domain"/>
    <property type="match status" value="1"/>
</dbReference>